<keyword evidence="7" id="KW-0699">rRNA-binding</keyword>
<dbReference type="EMBL" id="JACHGJ010000006">
    <property type="protein sequence ID" value="MBB6481300.1"/>
    <property type="molecule type" value="Genomic_DNA"/>
</dbReference>
<dbReference type="InterPro" id="IPR000529">
    <property type="entry name" value="Ribosomal_bS6"/>
</dbReference>
<name>A0A841RE73_9SPIO</name>
<evidence type="ECO:0000313" key="9">
    <source>
        <dbReference type="Proteomes" id="UP000587760"/>
    </source>
</evidence>
<evidence type="ECO:0000313" key="8">
    <source>
        <dbReference type="EMBL" id="MBB6481300.1"/>
    </source>
</evidence>
<dbReference type="SUPFAM" id="SSF54995">
    <property type="entry name" value="Ribosomal protein S6"/>
    <property type="match status" value="1"/>
</dbReference>
<dbReference type="GO" id="GO:0070181">
    <property type="term" value="F:small ribosomal subunit rRNA binding"/>
    <property type="evidence" value="ECO:0007669"/>
    <property type="project" value="TreeGrafter"/>
</dbReference>
<sequence length="93" mass="10831">MRTYEFVSIFNTKEDNYAVGLKAVKELLQKHGVEISSEEDMSDRQLAYPVKKEERGHYHLFVIKAAPESLVKIDEDLKLTPSVLKYLFVKQEK</sequence>
<evidence type="ECO:0000256" key="3">
    <source>
        <dbReference type="ARBA" id="ARBA00022980"/>
    </source>
</evidence>
<dbReference type="GO" id="GO:0006412">
    <property type="term" value="P:translation"/>
    <property type="evidence" value="ECO:0007669"/>
    <property type="project" value="UniProtKB-UniRule"/>
</dbReference>
<evidence type="ECO:0000256" key="5">
    <source>
        <dbReference type="ARBA" id="ARBA00035104"/>
    </source>
</evidence>
<proteinExistence type="inferred from homology"/>
<comment type="similarity">
    <text evidence="1 7">Belongs to the bacterial ribosomal protein bS6 family.</text>
</comment>
<dbReference type="Proteomes" id="UP000587760">
    <property type="component" value="Unassembled WGS sequence"/>
</dbReference>
<keyword evidence="2 7" id="KW-0694">RNA-binding</keyword>
<dbReference type="InterPro" id="IPR035980">
    <property type="entry name" value="Ribosomal_bS6_sf"/>
</dbReference>
<accession>A0A841RE73</accession>
<dbReference type="InterPro" id="IPR020814">
    <property type="entry name" value="Ribosomal_S6_plastid/chlpt"/>
</dbReference>
<dbReference type="Gene3D" id="3.30.70.60">
    <property type="match status" value="1"/>
</dbReference>
<evidence type="ECO:0000256" key="7">
    <source>
        <dbReference type="HAMAP-Rule" id="MF_00360"/>
    </source>
</evidence>
<dbReference type="GO" id="GO:0005737">
    <property type="term" value="C:cytoplasm"/>
    <property type="evidence" value="ECO:0007669"/>
    <property type="project" value="UniProtKB-ARBA"/>
</dbReference>
<reference evidence="8 9" key="1">
    <citation type="submission" date="2020-08" db="EMBL/GenBank/DDBJ databases">
        <title>Genomic Encyclopedia of Type Strains, Phase IV (KMG-IV): sequencing the most valuable type-strain genomes for metagenomic binning, comparative biology and taxonomic classification.</title>
        <authorList>
            <person name="Goeker M."/>
        </authorList>
    </citation>
    <scope>NUCLEOTIDE SEQUENCE [LARGE SCALE GENOMIC DNA]</scope>
    <source>
        <strain evidence="8 9">DSM 2461</strain>
    </source>
</reference>
<keyword evidence="9" id="KW-1185">Reference proteome</keyword>
<dbReference type="PANTHER" id="PTHR21011:SF1">
    <property type="entry name" value="SMALL RIBOSOMAL SUBUNIT PROTEIN BS6M"/>
    <property type="match status" value="1"/>
</dbReference>
<evidence type="ECO:0000256" key="4">
    <source>
        <dbReference type="ARBA" id="ARBA00023274"/>
    </source>
</evidence>
<dbReference type="CDD" id="cd00473">
    <property type="entry name" value="bS6"/>
    <property type="match status" value="1"/>
</dbReference>
<dbReference type="GO" id="GO:1990904">
    <property type="term" value="C:ribonucleoprotein complex"/>
    <property type="evidence" value="ECO:0007669"/>
    <property type="project" value="UniProtKB-KW"/>
</dbReference>
<dbReference type="NCBIfam" id="TIGR00166">
    <property type="entry name" value="S6"/>
    <property type="match status" value="1"/>
</dbReference>
<comment type="caution">
    <text evidence="8">The sequence shown here is derived from an EMBL/GenBank/DDBJ whole genome shotgun (WGS) entry which is preliminary data.</text>
</comment>
<comment type="function">
    <text evidence="5 7">Binds together with bS18 to 16S ribosomal RNA.</text>
</comment>
<gene>
    <name evidence="7" type="primary">rpsF</name>
    <name evidence="8" type="ORF">HNR50_002980</name>
</gene>
<organism evidence="8 9">
    <name type="scientific">Spirochaeta isovalerica</name>
    <dbReference type="NCBI Taxonomy" id="150"/>
    <lineage>
        <taxon>Bacteria</taxon>
        <taxon>Pseudomonadati</taxon>
        <taxon>Spirochaetota</taxon>
        <taxon>Spirochaetia</taxon>
        <taxon>Spirochaetales</taxon>
        <taxon>Spirochaetaceae</taxon>
        <taxon>Spirochaeta</taxon>
    </lineage>
</organism>
<keyword evidence="4 7" id="KW-0687">Ribonucleoprotein</keyword>
<protein>
    <recommendedName>
        <fullName evidence="6 7">Small ribosomal subunit protein bS6</fullName>
    </recommendedName>
</protein>
<dbReference type="GO" id="GO:0003735">
    <property type="term" value="F:structural constituent of ribosome"/>
    <property type="evidence" value="ECO:0007669"/>
    <property type="project" value="InterPro"/>
</dbReference>
<evidence type="ECO:0000256" key="6">
    <source>
        <dbReference type="ARBA" id="ARBA00035294"/>
    </source>
</evidence>
<dbReference type="InterPro" id="IPR014717">
    <property type="entry name" value="Transl_elong_EF1B/ribsomal_bS6"/>
</dbReference>
<dbReference type="Pfam" id="PF01250">
    <property type="entry name" value="Ribosomal_S6"/>
    <property type="match status" value="1"/>
</dbReference>
<dbReference type="HAMAP" id="MF_00360">
    <property type="entry name" value="Ribosomal_bS6"/>
    <property type="match status" value="1"/>
</dbReference>
<dbReference type="PANTHER" id="PTHR21011">
    <property type="entry name" value="MITOCHONDRIAL 28S RIBOSOMAL PROTEIN S6"/>
    <property type="match status" value="1"/>
</dbReference>
<dbReference type="AlphaFoldDB" id="A0A841RE73"/>
<dbReference type="RefSeq" id="WP_184747553.1">
    <property type="nucleotide sequence ID" value="NZ_JACHGJ010000006.1"/>
</dbReference>
<evidence type="ECO:0000256" key="1">
    <source>
        <dbReference type="ARBA" id="ARBA00009512"/>
    </source>
</evidence>
<evidence type="ECO:0000256" key="2">
    <source>
        <dbReference type="ARBA" id="ARBA00022884"/>
    </source>
</evidence>
<dbReference type="GO" id="GO:0005840">
    <property type="term" value="C:ribosome"/>
    <property type="evidence" value="ECO:0007669"/>
    <property type="project" value="UniProtKB-KW"/>
</dbReference>
<keyword evidence="3 7" id="KW-0689">Ribosomal protein</keyword>